<dbReference type="PANTHER" id="PTHR10903:SF170">
    <property type="entry name" value="GTPASE IMAP FAMILY MEMBER 7"/>
    <property type="match status" value="1"/>
</dbReference>
<keyword evidence="2" id="KW-0547">Nucleotide-binding</keyword>
<name>A0A444UXM6_ACIRT</name>
<dbReference type="AlphaFoldDB" id="A0A444UXM6"/>
<evidence type="ECO:0000256" key="3">
    <source>
        <dbReference type="ARBA" id="ARBA00023134"/>
    </source>
</evidence>
<dbReference type="SUPFAM" id="SSF52540">
    <property type="entry name" value="P-loop containing nucleoside triphosphate hydrolases"/>
    <property type="match status" value="1"/>
</dbReference>
<dbReference type="FunFam" id="3.40.50.300:FF:000366">
    <property type="entry name" value="GTPase, IMAP family member 2"/>
    <property type="match status" value="1"/>
</dbReference>
<gene>
    <name evidence="6" type="ORF">EOD39_19613</name>
</gene>
<feature type="region of interest" description="Disordered" evidence="4">
    <location>
        <begin position="211"/>
        <end position="240"/>
    </location>
</feature>
<accession>A0A444UXM6</accession>
<dbReference type="Proteomes" id="UP000289886">
    <property type="component" value="Unassembled WGS sequence"/>
</dbReference>
<feature type="domain" description="AIG1-type G" evidence="5">
    <location>
        <begin position="1"/>
        <end position="139"/>
    </location>
</feature>
<comment type="similarity">
    <text evidence="1">Belongs to the TRAFAC class TrmE-Era-EngA-EngB-Septin-like GTPase superfamily. AIG1/Toc34/Toc159-like paraseptin GTPase family. IAN subfamily.</text>
</comment>
<dbReference type="InterPro" id="IPR027417">
    <property type="entry name" value="P-loop_NTPase"/>
</dbReference>
<protein>
    <submittedName>
        <fullName evidence="6">GTPase IMAP family member 7</fullName>
    </submittedName>
</protein>
<keyword evidence="3" id="KW-0342">GTP-binding</keyword>
<evidence type="ECO:0000313" key="7">
    <source>
        <dbReference type="Proteomes" id="UP000289886"/>
    </source>
</evidence>
<dbReference type="PROSITE" id="PS51720">
    <property type="entry name" value="G_AIG1"/>
    <property type="match status" value="1"/>
</dbReference>
<sequence>MDTQFSTEHITKEIAKSIQLSSPGPHAFILVLKVERFTEEEKKAVEIIEDVFGEGASKFMIVLFTRKEDLEDETIEEFVQRSSKELQQLVQKCGGGCHAFNNKDNSDRTQVTELLEKIERMVAVNGGGYYSSEMYEKAEAAIKEKQEEIMKKKEKEIQREQEESRAKLQKELEEQKKKMVEEYQKREAANRIEREREERELQERIKTEVKEERKRLEEEFKRETEAREKNEQDEKQKLEEEIKRKEKEMEEIMKKQQEELIRQKEEAARREAENANLLWYAPLVKKVFGWISSLFNPDTDLGTVTQLKC</sequence>
<evidence type="ECO:0000256" key="2">
    <source>
        <dbReference type="ARBA" id="ARBA00022741"/>
    </source>
</evidence>
<comment type="caution">
    <text evidence="6">The sequence shown here is derived from an EMBL/GenBank/DDBJ whole genome shotgun (WGS) entry which is preliminary data.</text>
</comment>
<evidence type="ECO:0000256" key="4">
    <source>
        <dbReference type="SAM" id="MobiDB-lite"/>
    </source>
</evidence>
<dbReference type="InterPro" id="IPR006703">
    <property type="entry name" value="G_AIG1"/>
</dbReference>
<dbReference type="InterPro" id="IPR045058">
    <property type="entry name" value="GIMA/IAN/Toc"/>
</dbReference>
<keyword evidence="7" id="KW-1185">Reference proteome</keyword>
<dbReference type="Gene3D" id="3.40.50.300">
    <property type="entry name" value="P-loop containing nucleotide triphosphate hydrolases"/>
    <property type="match status" value="1"/>
</dbReference>
<organism evidence="6 7">
    <name type="scientific">Acipenser ruthenus</name>
    <name type="common">Sterlet sturgeon</name>
    <dbReference type="NCBI Taxonomy" id="7906"/>
    <lineage>
        <taxon>Eukaryota</taxon>
        <taxon>Metazoa</taxon>
        <taxon>Chordata</taxon>
        <taxon>Craniata</taxon>
        <taxon>Vertebrata</taxon>
        <taxon>Euteleostomi</taxon>
        <taxon>Actinopterygii</taxon>
        <taxon>Chondrostei</taxon>
        <taxon>Acipenseriformes</taxon>
        <taxon>Acipenseridae</taxon>
        <taxon>Acipenser</taxon>
    </lineage>
</organism>
<dbReference type="GO" id="GO:0005525">
    <property type="term" value="F:GTP binding"/>
    <property type="evidence" value="ECO:0007669"/>
    <property type="project" value="UniProtKB-KW"/>
</dbReference>
<evidence type="ECO:0000259" key="5">
    <source>
        <dbReference type="PROSITE" id="PS51720"/>
    </source>
</evidence>
<proteinExistence type="inferred from homology"/>
<reference evidence="6 7" key="1">
    <citation type="submission" date="2019-01" db="EMBL/GenBank/DDBJ databases">
        <title>Draft Genome and Complete Hox-Cluster Characterization of the Sterlet Sturgeon (Acipenser ruthenus).</title>
        <authorList>
            <person name="Wei Q."/>
        </authorList>
    </citation>
    <scope>NUCLEOTIDE SEQUENCE [LARGE SCALE GENOMIC DNA]</scope>
    <source>
        <strain evidence="6">WHYD16114868_AA</strain>
        <tissue evidence="6">Blood</tissue>
    </source>
</reference>
<dbReference type="EMBL" id="SCEB01005415">
    <property type="protein sequence ID" value="RXM92935.1"/>
    <property type="molecule type" value="Genomic_DNA"/>
</dbReference>
<dbReference type="PANTHER" id="PTHR10903">
    <property type="entry name" value="GTPASE, IMAP FAMILY MEMBER-RELATED"/>
    <property type="match status" value="1"/>
</dbReference>
<evidence type="ECO:0000256" key="1">
    <source>
        <dbReference type="ARBA" id="ARBA00008535"/>
    </source>
</evidence>
<dbReference type="Pfam" id="PF04548">
    <property type="entry name" value="AIG1"/>
    <property type="match status" value="1"/>
</dbReference>
<evidence type="ECO:0000313" key="6">
    <source>
        <dbReference type="EMBL" id="RXM92935.1"/>
    </source>
</evidence>